<keyword evidence="12" id="KW-0808">Transferase</keyword>
<evidence type="ECO:0000256" key="17">
    <source>
        <dbReference type="ARBA" id="ARBA00022984"/>
    </source>
</evidence>
<evidence type="ECO:0000256" key="8">
    <source>
        <dbReference type="ARBA" id="ARBA00022519"/>
    </source>
</evidence>
<gene>
    <name evidence="32" type="primary">mrcA</name>
    <name evidence="32" type="ORF">NCTC12229_01645</name>
</gene>
<comment type="catalytic activity">
    <reaction evidence="25">
        <text>[GlcNAc-(1-&gt;4)-Mur2Ac(oyl-L-Ala-gamma-D-Glu-L-Lys-D-Ala-D-Ala)](n)-di-trans,octa-cis-undecaprenyl diphosphate + beta-D-GlcNAc-(1-&gt;4)-Mur2Ac(oyl-L-Ala-gamma-D-Glu-L-Lys-D-Ala-D-Ala)-di-trans,octa-cis-undecaprenyl diphosphate = [GlcNAc-(1-&gt;4)-Mur2Ac(oyl-L-Ala-gamma-D-Glu-L-Lys-D-Ala-D-Ala)](n+1)-di-trans,octa-cis-undecaprenyl diphosphate + di-trans,octa-cis-undecaprenyl diphosphate + H(+)</text>
        <dbReference type="Rhea" id="RHEA:23708"/>
        <dbReference type="Rhea" id="RHEA-COMP:9602"/>
        <dbReference type="Rhea" id="RHEA-COMP:9603"/>
        <dbReference type="ChEBI" id="CHEBI:15378"/>
        <dbReference type="ChEBI" id="CHEBI:58405"/>
        <dbReference type="ChEBI" id="CHEBI:60033"/>
        <dbReference type="ChEBI" id="CHEBI:78435"/>
        <dbReference type="EC" id="2.4.99.28"/>
    </reaction>
</comment>
<reference evidence="32 33" key="1">
    <citation type="submission" date="2018-06" db="EMBL/GenBank/DDBJ databases">
        <authorList>
            <consortium name="Pathogen Informatics"/>
            <person name="Doyle S."/>
        </authorList>
    </citation>
    <scope>NUCLEOTIDE SEQUENCE [LARGE SCALE GENOMIC DNA]</scope>
    <source>
        <strain evidence="32 33">NCTC12229</strain>
    </source>
</reference>
<dbReference type="Gene3D" id="1.10.3810.10">
    <property type="entry name" value="Biosynthetic peptidoglycan transglycosylase-like"/>
    <property type="match status" value="1"/>
</dbReference>
<evidence type="ECO:0000256" key="26">
    <source>
        <dbReference type="ARBA" id="ARBA00060592"/>
    </source>
</evidence>
<evidence type="ECO:0000256" key="13">
    <source>
        <dbReference type="ARBA" id="ARBA00022692"/>
    </source>
</evidence>
<dbReference type="Proteomes" id="UP000254055">
    <property type="component" value="Unassembled WGS sequence"/>
</dbReference>
<dbReference type="PANTHER" id="PTHR32282">
    <property type="entry name" value="BINDING PROTEIN TRANSPEPTIDASE, PUTATIVE-RELATED"/>
    <property type="match status" value="1"/>
</dbReference>
<dbReference type="InterPro" id="IPR023346">
    <property type="entry name" value="Lysozyme-like_dom_sf"/>
</dbReference>
<evidence type="ECO:0000313" key="32">
    <source>
        <dbReference type="EMBL" id="SUA44160.1"/>
    </source>
</evidence>
<keyword evidence="21" id="KW-0511">Multifunctional enzyme</keyword>
<feature type="domain" description="Penicillin-binding protein transpeptidase" evidence="29">
    <location>
        <begin position="421"/>
        <end position="692"/>
    </location>
</feature>
<comment type="subcellular location">
    <subcellularLocation>
        <location evidence="1">Cell inner membrane</location>
        <topology evidence="1">Single-pass type II membrane protein</topology>
    </subcellularLocation>
</comment>
<evidence type="ECO:0000259" key="29">
    <source>
        <dbReference type="Pfam" id="PF00905"/>
    </source>
</evidence>
<dbReference type="InterPro" id="IPR036950">
    <property type="entry name" value="PBP_transglycosylase"/>
</dbReference>
<evidence type="ECO:0000256" key="19">
    <source>
        <dbReference type="ARBA" id="ARBA00023136"/>
    </source>
</evidence>
<evidence type="ECO:0000256" key="18">
    <source>
        <dbReference type="ARBA" id="ARBA00022989"/>
    </source>
</evidence>
<comment type="similarity">
    <text evidence="4">In the N-terminal section; belongs to the glycosyltransferase 51 family.</text>
</comment>
<dbReference type="GO" id="GO:0030288">
    <property type="term" value="C:outer membrane-bounded periplasmic space"/>
    <property type="evidence" value="ECO:0007669"/>
    <property type="project" value="TreeGrafter"/>
</dbReference>
<dbReference type="InterPro" id="IPR001264">
    <property type="entry name" value="Glyco_trans_51"/>
</dbReference>
<dbReference type="InterPro" id="IPR001460">
    <property type="entry name" value="PCN-bd_Tpept"/>
</dbReference>
<dbReference type="Pfam" id="PF17092">
    <property type="entry name" value="PCB_OB"/>
    <property type="match status" value="1"/>
</dbReference>
<dbReference type="Gene3D" id="3.40.710.10">
    <property type="entry name" value="DD-peptidase/beta-lactamase superfamily"/>
    <property type="match status" value="2"/>
</dbReference>
<sequence>MIKKIITTCIGLVLGLLLFVVGLVAIAILITYPKLPSLEAVQHYQPKMPLTVYSSDGEVIGVYGEERRSFTKIGDFPKVLKDAVLAAEDKRFYDHWGVDVIGVMRAAIGNMTGGVQSGASTITQQVARNFYLSNERTLTRKFNEALLAYKIEKSLTKDQILELYFNQIYLGQRAYGFAAASKIYFNKDVKDLTLAEATILAGLPKAPSTFNPIVNPERAKLRQKYILNNMVDEKMITAEEREKALAEDLHFERHVQKIDQSALYVAEMVRQELYEKYGEEAYTQGFKVYTTVSTAHQRVATEALRKALRNFDQGSSYRGAEHYLDLSQTDNVDETVGQYLSTLYTVDGMIPAVVLNTSKKGVEIQFASGNRATLSTAELGFAARAVNNKKMEDAQIRRGAVIRVKKNGKRWSVAQQPLLQGALVALDAKTGAVRALVGGYDFHSKTFNRATQALRQPGSSFKPFVYSAGLAKGMTMTTPLNDAPISLPGQGRNGAAWNPKNSDGRYAGFITMRQALTASKNMVSIRILMAIKVDYAQEYIQRFGFKPSEIPAGLSMALGTGETTPMKMAEGYTVFANGGYKVSSYVIDRIYDGQGRLRAQMQPLVAGENAPQAIDPRNAFIMYKMMQDVVRAGTATRARALGRSDIAGKTGTTNDNKDAWFVGFNPDIVTAVYIGYDKPRSMGRAGYGGTIALPVWVEYMRFALKGVPVKGMKAPEGLVTKGNDYFLKEQQTTNADLPLDNRSSRPVRNEERDPEVGQAARPAAQKADPSEYAPIEQPVEPLNGRSDRGGSGNAAGSGNSGNNARPEPLAPAGSPSQLDSLF</sequence>
<evidence type="ECO:0000256" key="16">
    <source>
        <dbReference type="ARBA" id="ARBA00022968"/>
    </source>
</evidence>
<dbReference type="AlphaFoldDB" id="A0A378WS28"/>
<keyword evidence="18 28" id="KW-1133">Transmembrane helix</keyword>
<evidence type="ECO:0000256" key="10">
    <source>
        <dbReference type="ARBA" id="ARBA00022670"/>
    </source>
</evidence>
<evidence type="ECO:0000259" key="31">
    <source>
        <dbReference type="Pfam" id="PF17092"/>
    </source>
</evidence>
<feature type="transmembrane region" description="Helical" evidence="28">
    <location>
        <begin position="12"/>
        <end position="32"/>
    </location>
</feature>
<accession>A0A378WS28</accession>
<keyword evidence="14" id="KW-0378">Hydrolase</keyword>
<dbReference type="GO" id="GO:0009252">
    <property type="term" value="P:peptidoglycan biosynthetic process"/>
    <property type="evidence" value="ECO:0007669"/>
    <property type="project" value="UniProtKB-UniPathway"/>
</dbReference>
<keyword evidence="10" id="KW-0645">Protease</keyword>
<evidence type="ECO:0000256" key="6">
    <source>
        <dbReference type="ARBA" id="ARBA00018638"/>
    </source>
</evidence>
<dbReference type="SUPFAM" id="SSF56601">
    <property type="entry name" value="beta-lactamase/transpeptidase-like"/>
    <property type="match status" value="1"/>
</dbReference>
<keyword evidence="15" id="KW-0133">Cell shape</keyword>
<dbReference type="InterPro" id="IPR031376">
    <property type="entry name" value="PCB_OB"/>
</dbReference>
<keyword evidence="20" id="KW-0046">Antibiotic resistance</keyword>
<dbReference type="NCBIfam" id="TIGR02074">
    <property type="entry name" value="PBP_1a_fam"/>
    <property type="match status" value="1"/>
</dbReference>
<dbReference type="EC" id="2.4.99.28" evidence="24"/>
<keyword evidence="7" id="KW-1003">Cell membrane</keyword>
<dbReference type="UniPathway" id="UPA00219"/>
<evidence type="ECO:0000256" key="24">
    <source>
        <dbReference type="ARBA" id="ARBA00044770"/>
    </source>
</evidence>
<dbReference type="EMBL" id="UGRS01000002">
    <property type="protein sequence ID" value="SUA44160.1"/>
    <property type="molecule type" value="Genomic_DNA"/>
</dbReference>
<evidence type="ECO:0000256" key="14">
    <source>
        <dbReference type="ARBA" id="ARBA00022801"/>
    </source>
</evidence>
<evidence type="ECO:0000256" key="11">
    <source>
        <dbReference type="ARBA" id="ARBA00022676"/>
    </source>
</evidence>
<dbReference type="GO" id="GO:0009002">
    <property type="term" value="F:serine-type D-Ala-D-Ala carboxypeptidase activity"/>
    <property type="evidence" value="ECO:0007669"/>
    <property type="project" value="UniProtKB-EC"/>
</dbReference>
<evidence type="ECO:0000256" key="2">
    <source>
        <dbReference type="ARBA" id="ARBA00004752"/>
    </source>
</evidence>
<evidence type="ECO:0000256" key="25">
    <source>
        <dbReference type="ARBA" id="ARBA00049902"/>
    </source>
</evidence>
<organism evidence="32 33">
    <name type="scientific">Neisseria zoodegmatis</name>
    <dbReference type="NCBI Taxonomy" id="326523"/>
    <lineage>
        <taxon>Bacteria</taxon>
        <taxon>Pseudomonadati</taxon>
        <taxon>Pseudomonadota</taxon>
        <taxon>Betaproteobacteria</taxon>
        <taxon>Neisseriales</taxon>
        <taxon>Neisseriaceae</taxon>
        <taxon>Neisseria</taxon>
    </lineage>
</organism>
<evidence type="ECO:0000256" key="12">
    <source>
        <dbReference type="ARBA" id="ARBA00022679"/>
    </source>
</evidence>
<dbReference type="FunFam" id="3.40.710.10:FF:000041">
    <property type="entry name" value="Penicillin-binding protein 1A"/>
    <property type="match status" value="1"/>
</dbReference>
<keyword evidence="16" id="KW-0735">Signal-anchor</keyword>
<comment type="similarity">
    <text evidence="3">In the C-terminal section; belongs to the transpeptidase family.</text>
</comment>
<keyword evidence="9" id="KW-0121">Carboxypeptidase</keyword>
<dbReference type="GO" id="GO:0006508">
    <property type="term" value="P:proteolysis"/>
    <property type="evidence" value="ECO:0007669"/>
    <property type="project" value="UniProtKB-KW"/>
</dbReference>
<dbReference type="Pfam" id="PF00912">
    <property type="entry name" value="Transgly"/>
    <property type="match status" value="1"/>
</dbReference>
<comment type="pathway">
    <text evidence="26">Glycan biosynthesis.</text>
</comment>
<evidence type="ECO:0000256" key="20">
    <source>
        <dbReference type="ARBA" id="ARBA00023251"/>
    </source>
</evidence>
<keyword evidence="17" id="KW-0573">Peptidoglycan synthesis</keyword>
<feature type="compositionally biased region" description="Gly residues" evidence="27">
    <location>
        <begin position="789"/>
        <end position="799"/>
    </location>
</feature>
<keyword evidence="13 28" id="KW-0812">Transmembrane</keyword>
<evidence type="ECO:0000256" key="5">
    <source>
        <dbReference type="ARBA" id="ARBA00012448"/>
    </source>
</evidence>
<evidence type="ECO:0000256" key="9">
    <source>
        <dbReference type="ARBA" id="ARBA00022645"/>
    </source>
</evidence>
<evidence type="ECO:0000256" key="27">
    <source>
        <dbReference type="SAM" id="MobiDB-lite"/>
    </source>
</evidence>
<dbReference type="SUPFAM" id="SSF53955">
    <property type="entry name" value="Lysozyme-like"/>
    <property type="match status" value="1"/>
</dbReference>
<evidence type="ECO:0000256" key="15">
    <source>
        <dbReference type="ARBA" id="ARBA00022960"/>
    </source>
</evidence>
<dbReference type="InterPro" id="IPR012338">
    <property type="entry name" value="Beta-lactam/transpept-like"/>
</dbReference>
<dbReference type="GO" id="GO:0008955">
    <property type="term" value="F:peptidoglycan glycosyltransferase activity"/>
    <property type="evidence" value="ECO:0007669"/>
    <property type="project" value="UniProtKB-EC"/>
</dbReference>
<dbReference type="Pfam" id="PF00905">
    <property type="entry name" value="Transpeptidase"/>
    <property type="match status" value="1"/>
</dbReference>
<evidence type="ECO:0000256" key="1">
    <source>
        <dbReference type="ARBA" id="ARBA00004249"/>
    </source>
</evidence>
<dbReference type="PANTHER" id="PTHR32282:SF27">
    <property type="entry name" value="PENICILLIN-BINDING PROTEIN 1A"/>
    <property type="match status" value="1"/>
</dbReference>
<comment type="pathway">
    <text evidence="2">Cell wall biogenesis; peptidoglycan biosynthesis.</text>
</comment>
<name>A0A378WS28_9NEIS</name>
<keyword evidence="11" id="KW-0328">Glycosyltransferase</keyword>
<evidence type="ECO:0000256" key="28">
    <source>
        <dbReference type="SAM" id="Phobius"/>
    </source>
</evidence>
<protein>
    <recommendedName>
        <fullName evidence="6">Penicillin-binding protein 1A</fullName>
        <ecNumber evidence="24">2.4.99.28</ecNumber>
        <ecNumber evidence="5">3.4.16.4</ecNumber>
    </recommendedName>
</protein>
<dbReference type="GO" id="GO:0005886">
    <property type="term" value="C:plasma membrane"/>
    <property type="evidence" value="ECO:0007669"/>
    <property type="project" value="UniProtKB-SubCell"/>
</dbReference>
<feature type="domain" description="Glycosyl transferase family 51" evidence="30">
    <location>
        <begin position="57"/>
        <end position="230"/>
    </location>
</feature>
<evidence type="ECO:0000256" key="23">
    <source>
        <dbReference type="ARBA" id="ARBA00034000"/>
    </source>
</evidence>
<evidence type="ECO:0000313" key="33">
    <source>
        <dbReference type="Proteomes" id="UP000254055"/>
    </source>
</evidence>
<evidence type="ECO:0000256" key="3">
    <source>
        <dbReference type="ARBA" id="ARBA00007090"/>
    </source>
</evidence>
<feature type="domain" description="Penicillin-binding protein OB-like" evidence="31">
    <location>
        <begin position="317"/>
        <end position="417"/>
    </location>
</feature>
<dbReference type="GO" id="GO:0046677">
    <property type="term" value="P:response to antibiotic"/>
    <property type="evidence" value="ECO:0007669"/>
    <property type="project" value="UniProtKB-KW"/>
</dbReference>
<evidence type="ECO:0000256" key="22">
    <source>
        <dbReference type="ARBA" id="ARBA00023316"/>
    </source>
</evidence>
<dbReference type="GO" id="GO:0008360">
    <property type="term" value="P:regulation of cell shape"/>
    <property type="evidence" value="ECO:0007669"/>
    <property type="project" value="UniProtKB-KW"/>
</dbReference>
<evidence type="ECO:0000256" key="21">
    <source>
        <dbReference type="ARBA" id="ARBA00023268"/>
    </source>
</evidence>
<comment type="catalytic activity">
    <reaction evidence="23">
        <text>Preferential cleavage: (Ac)2-L-Lys-D-Ala-|-D-Ala. Also transpeptidation of peptidyl-alanyl moieties that are N-acyl substituents of D-alanine.</text>
        <dbReference type="EC" id="3.4.16.4"/>
    </reaction>
</comment>
<proteinExistence type="inferred from homology"/>
<evidence type="ECO:0000259" key="30">
    <source>
        <dbReference type="Pfam" id="PF00912"/>
    </source>
</evidence>
<dbReference type="EC" id="3.4.16.4" evidence="5"/>
<evidence type="ECO:0000256" key="4">
    <source>
        <dbReference type="ARBA" id="ARBA00007739"/>
    </source>
</evidence>
<dbReference type="RefSeq" id="WP_373962286.1">
    <property type="nucleotide sequence ID" value="NZ_UGRS01000002.1"/>
</dbReference>
<dbReference type="FunFam" id="1.10.3810.10:FF:000003">
    <property type="entry name" value="Penicillin-binding protein 1a"/>
    <property type="match status" value="1"/>
</dbReference>
<dbReference type="InterPro" id="IPR050396">
    <property type="entry name" value="Glycosyltr_51/Transpeptidase"/>
</dbReference>
<evidence type="ECO:0000256" key="7">
    <source>
        <dbReference type="ARBA" id="ARBA00022475"/>
    </source>
</evidence>
<keyword evidence="19 28" id="KW-0472">Membrane</keyword>
<keyword evidence="8" id="KW-0997">Cell inner membrane</keyword>
<dbReference type="GO" id="GO:0071555">
    <property type="term" value="P:cell wall organization"/>
    <property type="evidence" value="ECO:0007669"/>
    <property type="project" value="UniProtKB-KW"/>
</dbReference>
<dbReference type="GO" id="GO:0008658">
    <property type="term" value="F:penicillin binding"/>
    <property type="evidence" value="ECO:0007669"/>
    <property type="project" value="InterPro"/>
</dbReference>
<feature type="region of interest" description="Disordered" evidence="27">
    <location>
        <begin position="731"/>
        <end position="822"/>
    </location>
</feature>
<keyword evidence="22" id="KW-0961">Cell wall biogenesis/degradation</keyword>